<feature type="transmembrane region" description="Helical" evidence="1">
    <location>
        <begin position="31"/>
        <end position="50"/>
    </location>
</feature>
<reference evidence="3" key="2">
    <citation type="submission" date="2010-04" db="EMBL/GenBank/DDBJ databases">
        <authorList>
            <person name="Buell R."/>
            <person name="Hamilton J."/>
            <person name="Hostetler J."/>
        </authorList>
    </citation>
    <scope>NUCLEOTIDE SEQUENCE [LARGE SCALE GENOMIC DNA]</scope>
    <source>
        <strain evidence="3">DAOM:BR144</strain>
    </source>
</reference>
<feature type="transmembrane region" description="Helical" evidence="1">
    <location>
        <begin position="242"/>
        <end position="267"/>
    </location>
</feature>
<keyword evidence="3" id="KW-1185">Reference proteome</keyword>
<evidence type="ECO:0000313" key="2">
    <source>
        <dbReference type="EnsemblProtists" id="PYU1_T013252"/>
    </source>
</evidence>
<keyword evidence="1" id="KW-1133">Transmembrane helix</keyword>
<dbReference type="VEuPathDB" id="FungiDB:PYU1_G013223"/>
<accession>K3X7Q3</accession>
<keyword evidence="1" id="KW-0812">Transmembrane</keyword>
<dbReference type="Proteomes" id="UP000019132">
    <property type="component" value="Unassembled WGS sequence"/>
</dbReference>
<name>K3X7Q3_GLOUD</name>
<protein>
    <submittedName>
        <fullName evidence="2">Uncharacterized protein</fullName>
    </submittedName>
</protein>
<reference evidence="3" key="1">
    <citation type="journal article" date="2010" name="Genome Biol.">
        <title>Genome sequence of the necrotrophic plant pathogen Pythium ultimum reveals original pathogenicity mechanisms and effector repertoire.</title>
        <authorList>
            <person name="Levesque C.A."/>
            <person name="Brouwer H."/>
            <person name="Cano L."/>
            <person name="Hamilton J.P."/>
            <person name="Holt C."/>
            <person name="Huitema E."/>
            <person name="Raffaele S."/>
            <person name="Robideau G.P."/>
            <person name="Thines M."/>
            <person name="Win J."/>
            <person name="Zerillo M.M."/>
            <person name="Beakes G.W."/>
            <person name="Boore J.L."/>
            <person name="Busam D."/>
            <person name="Dumas B."/>
            <person name="Ferriera S."/>
            <person name="Fuerstenberg S.I."/>
            <person name="Gachon C.M."/>
            <person name="Gaulin E."/>
            <person name="Govers F."/>
            <person name="Grenville-Briggs L."/>
            <person name="Horner N."/>
            <person name="Hostetler J."/>
            <person name="Jiang R.H."/>
            <person name="Johnson J."/>
            <person name="Krajaejun T."/>
            <person name="Lin H."/>
            <person name="Meijer H.J."/>
            <person name="Moore B."/>
            <person name="Morris P."/>
            <person name="Phuntmart V."/>
            <person name="Puiu D."/>
            <person name="Shetty J."/>
            <person name="Stajich J.E."/>
            <person name="Tripathy S."/>
            <person name="Wawra S."/>
            <person name="van West P."/>
            <person name="Whitty B.R."/>
            <person name="Coutinho P.M."/>
            <person name="Henrissat B."/>
            <person name="Martin F."/>
            <person name="Thomas P.D."/>
            <person name="Tyler B.M."/>
            <person name="De Vries R.P."/>
            <person name="Kamoun S."/>
            <person name="Yandell M."/>
            <person name="Tisserat N."/>
            <person name="Buell C.R."/>
        </authorList>
    </citation>
    <scope>NUCLEOTIDE SEQUENCE</scope>
    <source>
        <strain evidence="3">DAOM:BR144</strain>
    </source>
</reference>
<evidence type="ECO:0000313" key="3">
    <source>
        <dbReference type="Proteomes" id="UP000019132"/>
    </source>
</evidence>
<dbReference type="EMBL" id="GL376627">
    <property type="status" value="NOT_ANNOTATED_CDS"/>
    <property type="molecule type" value="Genomic_DNA"/>
</dbReference>
<dbReference type="OMA" id="QSASSWA"/>
<evidence type="ECO:0000256" key="1">
    <source>
        <dbReference type="SAM" id="Phobius"/>
    </source>
</evidence>
<dbReference type="InParanoid" id="K3X7Q3"/>
<organism evidence="2 3">
    <name type="scientific">Globisporangium ultimum (strain ATCC 200006 / CBS 805.95 / DAOM BR144)</name>
    <name type="common">Pythium ultimum</name>
    <dbReference type="NCBI Taxonomy" id="431595"/>
    <lineage>
        <taxon>Eukaryota</taxon>
        <taxon>Sar</taxon>
        <taxon>Stramenopiles</taxon>
        <taxon>Oomycota</taxon>
        <taxon>Peronosporomycetes</taxon>
        <taxon>Pythiales</taxon>
        <taxon>Pythiaceae</taxon>
        <taxon>Globisporangium</taxon>
    </lineage>
</organism>
<feature type="transmembrane region" description="Helical" evidence="1">
    <location>
        <begin position="57"/>
        <end position="77"/>
    </location>
</feature>
<feature type="transmembrane region" description="Helical" evidence="1">
    <location>
        <begin position="97"/>
        <end position="122"/>
    </location>
</feature>
<dbReference type="HOGENOM" id="CLU_898577_0_0_1"/>
<feature type="transmembrane region" description="Helical" evidence="1">
    <location>
        <begin position="287"/>
        <end position="309"/>
    </location>
</feature>
<dbReference type="AlphaFoldDB" id="K3X7Q3"/>
<proteinExistence type="predicted"/>
<dbReference type="eggNOG" id="ENOG502RX47">
    <property type="taxonomic scope" value="Eukaryota"/>
</dbReference>
<reference evidence="2" key="3">
    <citation type="submission" date="2015-02" db="UniProtKB">
        <authorList>
            <consortium name="EnsemblProtists"/>
        </authorList>
    </citation>
    <scope>IDENTIFICATION</scope>
    <source>
        <strain evidence="2">DAOM BR144</strain>
    </source>
</reference>
<dbReference type="EnsemblProtists" id="PYU1_T013252">
    <property type="protein sequence ID" value="PYU1_T013252"/>
    <property type="gene ID" value="PYU1_G013223"/>
</dbReference>
<keyword evidence="1" id="KW-0472">Membrane</keyword>
<sequence>MFFVLVFVGVHPFQQIQDLKVKVQCLTRMMGMQMTLTTIYPIYSALFLWFSSEQQTLFLVTLPVLKLVMKNLMARTFRGPDMEDALPEITVFTVEIFNALYVSMCLQLATSAVLSMIIVVSVDTAQSLIAIRGVLVRSDGTILQELFSSKRVYSRQTSRGSVNGELLPLPEYPASVTLGDARVPMAPVTTGSSSHQLPLNSVLPIEMLQTQGSTPPQQDASSKRERARIEQHVTHMLFNCEYLVLVEYIECVIPMLYAVYTALLFHLPNGAFYPHIASLTPTTLRTAMGHLSAYIALEISTLLGLCAALH</sequence>